<feature type="compositionally biased region" description="Acidic residues" evidence="8">
    <location>
        <begin position="1221"/>
        <end position="1256"/>
    </location>
</feature>
<comment type="caution">
    <text evidence="13">The sequence shown here is derived from an EMBL/GenBank/DDBJ whole genome shotgun (WGS) entry which is preliminary data.</text>
</comment>
<dbReference type="Pfam" id="PF17171">
    <property type="entry name" value="GST_C_6"/>
    <property type="match status" value="1"/>
</dbReference>
<comment type="similarity">
    <text evidence="7">Belongs to the DEAD box helicase family.</text>
</comment>
<keyword evidence="9" id="KW-1133">Transmembrane helix</keyword>
<evidence type="ECO:0000256" key="2">
    <source>
        <dbReference type="ARBA" id="ARBA00022741"/>
    </source>
</evidence>
<dbReference type="CDD" id="cd18787">
    <property type="entry name" value="SF2_C_DEAD"/>
    <property type="match status" value="1"/>
</dbReference>
<evidence type="ECO:0000256" key="5">
    <source>
        <dbReference type="ARBA" id="ARBA00022840"/>
    </source>
</evidence>
<evidence type="ECO:0000256" key="9">
    <source>
        <dbReference type="SAM" id="Phobius"/>
    </source>
</evidence>
<evidence type="ECO:0000256" key="6">
    <source>
        <dbReference type="ARBA" id="ARBA00022884"/>
    </source>
</evidence>
<keyword evidence="4 7" id="KW-0347">Helicase</keyword>
<evidence type="ECO:0000313" key="13">
    <source>
        <dbReference type="EMBL" id="KAK0416155.1"/>
    </source>
</evidence>
<evidence type="ECO:0000256" key="10">
    <source>
        <dbReference type="SAM" id="SignalP"/>
    </source>
</evidence>
<feature type="compositionally biased region" description="Polar residues" evidence="8">
    <location>
        <begin position="1790"/>
        <end position="1799"/>
    </location>
</feature>
<dbReference type="GO" id="GO:0005524">
    <property type="term" value="F:ATP binding"/>
    <property type="evidence" value="ECO:0007669"/>
    <property type="project" value="UniProtKB-UniRule"/>
</dbReference>
<evidence type="ECO:0000256" key="1">
    <source>
        <dbReference type="ARBA" id="ARBA00009170"/>
    </source>
</evidence>
<dbReference type="CDD" id="cd03211">
    <property type="entry name" value="GST_C_Metaxin2"/>
    <property type="match status" value="1"/>
</dbReference>
<feature type="chain" id="PRO_5041266325" description="ATP-dependent RNA helicase" evidence="10">
    <location>
        <begin position="17"/>
        <end position="2074"/>
    </location>
</feature>
<dbReference type="InterPro" id="IPR033468">
    <property type="entry name" value="Metaxin_GST"/>
</dbReference>
<dbReference type="Pfam" id="PF00271">
    <property type="entry name" value="Helicase_C"/>
    <property type="match status" value="1"/>
</dbReference>
<comment type="function">
    <text evidence="7">RNA helicase.</text>
</comment>
<gene>
    <name evidence="13" type="ORF">QR680_012319</name>
</gene>
<dbReference type="PROSITE" id="PS51194">
    <property type="entry name" value="HELICASE_CTER"/>
    <property type="match status" value="1"/>
</dbReference>
<feature type="region of interest" description="Disordered" evidence="8">
    <location>
        <begin position="1220"/>
        <end position="1278"/>
    </location>
</feature>
<sequence>MLLLVVLGAKLLLTSSELTMPYGCWTDAWALANDSLCSSESYWLEWTTHVCGQPIYDRNFKGKCGAEAFRRVDFVCCEKKTEDVPRIVHPEFAGHFKHHVFATLKQMYANEKRFLEIERNETMALQQLAMEEEGETSSSVARSTKQMSILAHKWLHPALNRYMEVEEKLRWRIYEDGAAGQSFFIEDNEHIISKNKVLEAVKPKVHSFALHVVSEFLTQTVREISSMEERRTEMRETFSKSMQERLEDFLERTKEAFPEGQRFPEMAAEVETVFYDHLSDHLWGISEEKYEEMAKKPTPLYSITLYYENHIEEMLSDEDKQESDDGVDAQVRRFLWTTALVAIAFAAGFALGHVVDKIHRQRKIFAFERFGQKPDASLTRRPPMGLFTKAFIAICLFPVAYGALDVPQGCWSDRWKQVVKKCVDIPHLVELTSNFCGQEIHDFKTKGNCPKDRAVDIEFVCCAPNNTSEETSPQVALRAQPHFKSIFKELYAQKKNVSVVAETGLRYLAAFNWTTRDGATRRGPSDDGAVHSLGEGKKKVMLIHFPKTELVYENISQLILLTSRKSLWEKRLSQMEAKMEDSLDLLFEVLLDFVLNSQVHNPFGDFLSSSKIQNTFGHFPELRKKMEMFWRDNFLIHLWGIPKDVLEELVQEENVTDAVISYYHQNLEKMLSKLFLSDRHVVIRRSGNHIGSGYINALSLWRSSGYVNALSIWRSSSYINALSLWSSPSEDNAFSLWCSSGNINALSLWRSSGNINAFSLWRGSGNINAFSLWSSPSEDNTFITTPSLFGAAPAAGTSLFGAAPATTAPSLFGAAPAAAQQRGTVEDLIQNSSALVASVGDPQVYPDERNGILAQLNQLQAVVGAGKGYYSTTAGPVEYNMNGPYFRLKGVCYNRMSNYDDADGMVSLVLKVPATKVASSQVRQQIVDELRIIMGNKPNLMPRIASVISLPNDKTEVTFYVEERGKGRLECNLLAMYFKEDAQYKALQTKLEVEQLIPRTGISKQYLRHYLENAPEGFDPNVWAQAVAENPDPEKLIPFPIRGIDELLDRQKRQKLEMNLQNNIVADMEEHVKVARRELSQIHSRMLAQRQKQKQLSYRLLRVLAMQTLIQRYGARLDDSEIKLRIHLERLSSQLNGPGNLKERLLTVMNVLKTEMPRLIERQAQLNDPTKVFRGLDLNKFRDYLAEIQTALEQVYEVCVEHRNDLEMDDSIMEDMALPESDSEMEELDSVMEEEEQEENGEVQVKEEEEYGEEELNSIKQEEDGEESYDEEGEEEVEDDIKKEEEPFHYTVLGQQSFVDTKKIKVTSGWIANATLFAPDLDAGNLAELQVVSGLHEDLLDAVRKHIPTWFPVQTAVLPTLLAETNRIPVMPPRDIAISAPTGSGKTLCFLLPILNSLRCHVVSRRHLHALIVVPVQSLAQQIEKEFSKYNVIGANVVLLCASREYSHERQLLFGNKKNKASTANVIIATPGRLVDHLMDVTDGGTINLSHLRYLVVDEADRMTQMARLEWLNLVERRANASTKLTSISDATVTGKNRMLQKILVSATLSKDVERLHMWKLRQPRLFRANIKVATELKRNDEDIDEIEGAVALPSQLIQKVVICKQQMKPLILYDCIRKRDDWKKVLVFANQKMASFRLSVLLKSLFGESCTVEEFSSNLYGSRRRKTINRFVQGKTRVLICSDAVSRGIDLENVDCVVNYDKPHDERLFIHRAGRTARAGRKGELVSLFTKDERMEMRKMLTKANCWNNVDESKVEDEDLDEFKEQYRKALGELKKALETQPKDHKGQRNNQKGPNKWQSRKRRFSNESPQMTANYFMKDMVSDALQTNFTDTDWSNVALIAPFQNDQALLYEYADCLAVRAYLKMISLPFRLEQRPNAEFMSPTGKVPFLKVEEHLVADFQPIVDLVAKKGLKLSATLTDVQLIDMYAHMALIEETLKFVEMHICWFDKATYDQVTKPRYGTVYLWPLRHVLPPLKRREISSYLEGLQWREKSAEQLKEAADRTFKSLSVMLGSKEYFMGSQPTELDALAFGHLYTILTTELPNMDLAELVRKYDNLVKFVKKIDLEFFTRK</sequence>
<dbReference type="GO" id="GO:0003724">
    <property type="term" value="F:RNA helicase activity"/>
    <property type="evidence" value="ECO:0007669"/>
    <property type="project" value="UniProtKB-EC"/>
</dbReference>
<feature type="region of interest" description="Disordered" evidence="8">
    <location>
        <begin position="1779"/>
        <end position="1806"/>
    </location>
</feature>
<keyword evidence="9" id="KW-0812">Transmembrane</keyword>
<comment type="catalytic activity">
    <reaction evidence="7">
        <text>ATP + H2O = ADP + phosphate + H(+)</text>
        <dbReference type="Rhea" id="RHEA:13065"/>
        <dbReference type="ChEBI" id="CHEBI:15377"/>
        <dbReference type="ChEBI" id="CHEBI:15378"/>
        <dbReference type="ChEBI" id="CHEBI:30616"/>
        <dbReference type="ChEBI" id="CHEBI:43474"/>
        <dbReference type="ChEBI" id="CHEBI:456216"/>
        <dbReference type="EC" id="3.6.4.13"/>
    </reaction>
</comment>
<feature type="signal peptide" evidence="10">
    <location>
        <begin position="1"/>
        <end position="16"/>
    </location>
</feature>
<dbReference type="SMART" id="SM00487">
    <property type="entry name" value="DEXDc"/>
    <property type="match status" value="1"/>
</dbReference>
<dbReference type="GO" id="GO:0003723">
    <property type="term" value="F:RNA binding"/>
    <property type="evidence" value="ECO:0007669"/>
    <property type="project" value="UniProtKB-UniRule"/>
</dbReference>
<feature type="compositionally biased region" description="Basic and acidic residues" evidence="8">
    <location>
        <begin position="1779"/>
        <end position="1788"/>
    </location>
</feature>
<evidence type="ECO:0000256" key="4">
    <source>
        <dbReference type="ARBA" id="ARBA00022806"/>
    </source>
</evidence>
<keyword evidence="3 7" id="KW-0378">Hydrolase</keyword>
<dbReference type="Pfam" id="PF13874">
    <property type="entry name" value="Nup54"/>
    <property type="match status" value="1"/>
</dbReference>
<evidence type="ECO:0000256" key="3">
    <source>
        <dbReference type="ARBA" id="ARBA00022801"/>
    </source>
</evidence>
<dbReference type="EMBL" id="JAUCMV010000002">
    <property type="protein sequence ID" value="KAK0416155.1"/>
    <property type="molecule type" value="Genomic_DNA"/>
</dbReference>
<keyword evidence="6 7" id="KW-0694">RNA-binding</keyword>
<dbReference type="Gene3D" id="3.40.50.300">
    <property type="entry name" value="P-loop containing nucleotide triphosphate hydrolases"/>
    <property type="match status" value="2"/>
</dbReference>
<comment type="domain">
    <text evidence="7">The Q motif is unique to and characteristic of the DEAD box family of RNA helicases and controls ATP binding and hydrolysis.</text>
</comment>
<keyword evidence="9" id="KW-0472">Membrane</keyword>
<keyword evidence="2 7" id="KW-0547">Nucleotide-binding</keyword>
<dbReference type="InterPro" id="IPR036282">
    <property type="entry name" value="Glutathione-S-Trfase_C_sf"/>
</dbReference>
<organism evidence="13 14">
    <name type="scientific">Steinernema hermaphroditum</name>
    <dbReference type="NCBI Taxonomy" id="289476"/>
    <lineage>
        <taxon>Eukaryota</taxon>
        <taxon>Metazoa</taxon>
        <taxon>Ecdysozoa</taxon>
        <taxon>Nematoda</taxon>
        <taxon>Chromadorea</taxon>
        <taxon>Rhabditida</taxon>
        <taxon>Tylenchina</taxon>
        <taxon>Panagrolaimomorpha</taxon>
        <taxon>Strongyloidoidea</taxon>
        <taxon>Steinernematidae</taxon>
        <taxon>Steinernema</taxon>
    </lineage>
</organism>
<feature type="domain" description="Helicase ATP-binding" evidence="11">
    <location>
        <begin position="1367"/>
        <end position="1567"/>
    </location>
</feature>
<dbReference type="SMART" id="SM00490">
    <property type="entry name" value="HELICc"/>
    <property type="match status" value="1"/>
</dbReference>
<dbReference type="SUPFAM" id="SSF52540">
    <property type="entry name" value="P-loop containing nucleoside triphosphate hydrolases"/>
    <property type="match status" value="1"/>
</dbReference>
<dbReference type="InterPro" id="IPR000629">
    <property type="entry name" value="RNA-helicase_DEAD-box_CS"/>
</dbReference>
<dbReference type="Gene3D" id="1.20.1050.10">
    <property type="match status" value="1"/>
</dbReference>
<feature type="transmembrane region" description="Helical" evidence="9">
    <location>
        <begin position="334"/>
        <end position="355"/>
    </location>
</feature>
<evidence type="ECO:0000259" key="11">
    <source>
        <dbReference type="PROSITE" id="PS51192"/>
    </source>
</evidence>
<dbReference type="InterPro" id="IPR027417">
    <property type="entry name" value="P-loop_NTPase"/>
</dbReference>
<dbReference type="InterPro" id="IPR025712">
    <property type="entry name" value="Nup54_alpha-helical_dom"/>
</dbReference>
<evidence type="ECO:0000256" key="7">
    <source>
        <dbReference type="RuleBase" id="RU365068"/>
    </source>
</evidence>
<comment type="similarity">
    <text evidence="1">Belongs to the metaxin family.</text>
</comment>
<dbReference type="GO" id="GO:0001401">
    <property type="term" value="C:SAM complex"/>
    <property type="evidence" value="ECO:0007669"/>
    <property type="project" value="InterPro"/>
</dbReference>
<reference evidence="13" key="1">
    <citation type="submission" date="2023-06" db="EMBL/GenBank/DDBJ databases">
        <title>Genomic analysis of the entomopathogenic nematode Steinernema hermaphroditum.</title>
        <authorList>
            <person name="Schwarz E.M."/>
            <person name="Heppert J.K."/>
            <person name="Baniya A."/>
            <person name="Schwartz H.T."/>
            <person name="Tan C.-H."/>
            <person name="Antoshechkin I."/>
            <person name="Sternberg P.W."/>
            <person name="Goodrich-Blair H."/>
            <person name="Dillman A.R."/>
        </authorList>
    </citation>
    <scope>NUCLEOTIDE SEQUENCE</scope>
    <source>
        <strain evidence="13">PS9179</strain>
        <tissue evidence="13">Whole animal</tissue>
    </source>
</reference>
<keyword evidence="10" id="KW-0732">Signal</keyword>
<keyword evidence="5 7" id="KW-0067">ATP-binding</keyword>
<dbReference type="PROSITE" id="PS00039">
    <property type="entry name" value="DEAD_ATP_HELICASE"/>
    <property type="match status" value="1"/>
</dbReference>
<proteinExistence type="inferred from homology"/>
<feature type="transmembrane region" description="Helical" evidence="9">
    <location>
        <begin position="386"/>
        <end position="404"/>
    </location>
</feature>
<dbReference type="GO" id="GO:0043186">
    <property type="term" value="C:P granule"/>
    <property type="evidence" value="ECO:0007669"/>
    <property type="project" value="UniProtKB-ARBA"/>
</dbReference>
<feature type="compositionally biased region" description="Acidic residues" evidence="8">
    <location>
        <begin position="1263"/>
        <end position="1278"/>
    </location>
</feature>
<dbReference type="GO" id="GO:0016787">
    <property type="term" value="F:hydrolase activity"/>
    <property type="evidence" value="ECO:0007669"/>
    <property type="project" value="UniProtKB-KW"/>
</dbReference>
<dbReference type="InterPro" id="IPR014001">
    <property type="entry name" value="Helicase_ATP-bd"/>
</dbReference>
<dbReference type="Pfam" id="PF00270">
    <property type="entry name" value="DEAD"/>
    <property type="match status" value="1"/>
</dbReference>
<name>A0AA39I1N3_9BILA</name>
<dbReference type="SUPFAM" id="SSF47616">
    <property type="entry name" value="GST C-terminal domain-like"/>
    <property type="match status" value="1"/>
</dbReference>
<dbReference type="PROSITE" id="PS51192">
    <property type="entry name" value="HELICASE_ATP_BIND_1"/>
    <property type="match status" value="1"/>
</dbReference>
<dbReference type="PANTHER" id="PTHR24031">
    <property type="entry name" value="RNA HELICASE"/>
    <property type="match status" value="1"/>
</dbReference>
<dbReference type="InterPro" id="IPR011545">
    <property type="entry name" value="DEAD/DEAH_box_helicase_dom"/>
</dbReference>
<dbReference type="Proteomes" id="UP001175271">
    <property type="component" value="Unassembled WGS sequence"/>
</dbReference>
<dbReference type="EC" id="3.6.4.13" evidence="7"/>
<dbReference type="InterPro" id="IPR019564">
    <property type="entry name" value="Sam37/metaxin_N"/>
</dbReference>
<dbReference type="CDD" id="cd17956">
    <property type="entry name" value="DEADc_DDX51"/>
    <property type="match status" value="1"/>
</dbReference>
<evidence type="ECO:0000259" key="12">
    <source>
        <dbReference type="PROSITE" id="PS51194"/>
    </source>
</evidence>
<feature type="domain" description="Helicase C-terminal" evidence="12">
    <location>
        <begin position="1596"/>
        <end position="1762"/>
    </location>
</feature>
<keyword evidence="14" id="KW-1185">Reference proteome</keyword>
<evidence type="ECO:0000256" key="8">
    <source>
        <dbReference type="SAM" id="MobiDB-lite"/>
    </source>
</evidence>
<protein>
    <recommendedName>
        <fullName evidence="7">ATP-dependent RNA helicase</fullName>
        <ecNumber evidence="7">3.6.4.13</ecNumber>
    </recommendedName>
</protein>
<evidence type="ECO:0000313" key="14">
    <source>
        <dbReference type="Proteomes" id="UP001175271"/>
    </source>
</evidence>
<dbReference type="InterPro" id="IPR001650">
    <property type="entry name" value="Helicase_C-like"/>
</dbReference>
<dbReference type="Pfam" id="PF10568">
    <property type="entry name" value="Tom37"/>
    <property type="match status" value="1"/>
</dbReference>
<accession>A0AA39I1N3</accession>